<dbReference type="Gene3D" id="1.10.12.10">
    <property type="entry name" value="Lyase 2-enoyl-coa Hydratase, Chain A, domain 2"/>
    <property type="match status" value="1"/>
</dbReference>
<dbReference type="InterPro" id="IPR051053">
    <property type="entry name" value="ECH/Chromodomain_protein"/>
</dbReference>
<dbReference type="PANTHER" id="PTHR43684:SF4">
    <property type="entry name" value="ENOYL-COA HYDRATASE_ISOMERASE FAMILY PROTEIN (AFU_ORTHOLOGUE AFUA_1G01890)"/>
    <property type="match status" value="1"/>
</dbReference>
<protein>
    <submittedName>
        <fullName evidence="5">Enoyl-CoA hydratase/isomerase family protein</fullName>
    </submittedName>
</protein>
<evidence type="ECO:0000256" key="1">
    <source>
        <dbReference type="ARBA" id="ARBA00004685"/>
    </source>
</evidence>
<dbReference type="InterPro" id="IPR001753">
    <property type="entry name" value="Enoyl-CoA_hydra/iso"/>
</dbReference>
<evidence type="ECO:0000256" key="3">
    <source>
        <dbReference type="ARBA" id="ARBA00023026"/>
    </source>
</evidence>
<dbReference type="Proteomes" id="UP000800097">
    <property type="component" value="Unassembled WGS sequence"/>
</dbReference>
<keyword evidence="5" id="KW-0413">Isomerase</keyword>
<dbReference type="RefSeq" id="XP_033655400.1">
    <property type="nucleotide sequence ID" value="XM_033802189.1"/>
</dbReference>
<dbReference type="Pfam" id="PF00378">
    <property type="entry name" value="ECH_1"/>
    <property type="match status" value="2"/>
</dbReference>
<accession>A0A6A6JMN7</accession>
<evidence type="ECO:0000256" key="4">
    <source>
        <dbReference type="SAM" id="MobiDB-lite"/>
    </source>
</evidence>
<dbReference type="OrthoDB" id="2018133at2759"/>
<feature type="region of interest" description="Disordered" evidence="4">
    <location>
        <begin position="103"/>
        <end position="126"/>
    </location>
</feature>
<keyword evidence="6" id="KW-1185">Reference proteome</keyword>
<reference evidence="5" key="1">
    <citation type="journal article" date="2020" name="Stud. Mycol.">
        <title>101 Dothideomycetes genomes: a test case for predicting lifestyles and emergence of pathogens.</title>
        <authorList>
            <person name="Haridas S."/>
            <person name="Albert R."/>
            <person name="Binder M."/>
            <person name="Bloem J."/>
            <person name="Labutti K."/>
            <person name="Salamov A."/>
            <person name="Andreopoulos B."/>
            <person name="Baker S."/>
            <person name="Barry K."/>
            <person name="Bills G."/>
            <person name="Bluhm B."/>
            <person name="Cannon C."/>
            <person name="Castanera R."/>
            <person name="Culley D."/>
            <person name="Daum C."/>
            <person name="Ezra D."/>
            <person name="Gonzalez J."/>
            <person name="Henrissat B."/>
            <person name="Kuo A."/>
            <person name="Liang C."/>
            <person name="Lipzen A."/>
            <person name="Lutzoni F."/>
            <person name="Magnuson J."/>
            <person name="Mondo S."/>
            <person name="Nolan M."/>
            <person name="Ohm R."/>
            <person name="Pangilinan J."/>
            <person name="Park H.-J."/>
            <person name="Ramirez L."/>
            <person name="Alfaro M."/>
            <person name="Sun H."/>
            <person name="Tritt A."/>
            <person name="Yoshinaga Y."/>
            <person name="Zwiers L.-H."/>
            <person name="Turgeon B."/>
            <person name="Goodwin S."/>
            <person name="Spatafora J."/>
            <person name="Crous P."/>
            <person name="Grigoriev I."/>
        </authorList>
    </citation>
    <scope>NUCLEOTIDE SEQUENCE</scope>
    <source>
        <strain evidence="5">CBS 379.55</strain>
    </source>
</reference>
<evidence type="ECO:0000313" key="6">
    <source>
        <dbReference type="Proteomes" id="UP000800097"/>
    </source>
</evidence>
<dbReference type="AlphaFoldDB" id="A0A6A6JMN7"/>
<proteinExistence type="inferred from homology"/>
<dbReference type="Gene3D" id="3.90.226.10">
    <property type="entry name" value="2-enoyl-CoA Hydratase, Chain A, domain 1"/>
    <property type="match status" value="1"/>
</dbReference>
<sequence length="330" mass="36805">MASPNPNITLPKSYNDLPFTQIKTQHYEKDPSIIILTLYRPKNNNAFTNTMMLEIEQAYSMFNIDDRVRVIVVTGHGRIFCAGADLEIGFRKTDEAANEHRDGFAGHMPNNAVKGENTNQTTPRSGGRVTLAIHHCRKPTIGALQGSAVGIGITMTLPMNIRVAYKGAKIGFVFARRGLIMEACSSFFLPRLIGHSRAMQAVTTGQTYLASDPVFRDLFAYTMERPEEVLPKALEIAEEVARNTSTVSTFLMKELMYRDAGSAEGQHLLDSRVIYELFQTPDNMEGVESFLQKRPPKFTGTMENTNVLAYPWWMPIDVRAKGGPVAKPKI</sequence>
<gene>
    <name evidence="5" type="ORF">EI97DRAFT_487929</name>
</gene>
<dbReference type="PANTHER" id="PTHR43684">
    <property type="match status" value="1"/>
</dbReference>
<comment type="similarity">
    <text evidence="2">Belongs to the enoyl-CoA hydratase/isomerase family.</text>
</comment>
<evidence type="ECO:0000256" key="2">
    <source>
        <dbReference type="ARBA" id="ARBA00005254"/>
    </source>
</evidence>
<dbReference type="InterPro" id="IPR029045">
    <property type="entry name" value="ClpP/crotonase-like_dom_sf"/>
</dbReference>
<comment type="pathway">
    <text evidence="1">Mycotoxin biosynthesis.</text>
</comment>
<dbReference type="EMBL" id="ML986489">
    <property type="protein sequence ID" value="KAF2277861.1"/>
    <property type="molecule type" value="Genomic_DNA"/>
</dbReference>
<keyword evidence="3" id="KW-0843">Virulence</keyword>
<dbReference type="SUPFAM" id="SSF52096">
    <property type="entry name" value="ClpP/crotonase"/>
    <property type="match status" value="1"/>
</dbReference>
<name>A0A6A6JMN7_WESOR</name>
<dbReference type="InterPro" id="IPR014748">
    <property type="entry name" value="Enoyl-CoA_hydra_C"/>
</dbReference>
<organism evidence="5 6">
    <name type="scientific">Westerdykella ornata</name>
    <dbReference type="NCBI Taxonomy" id="318751"/>
    <lineage>
        <taxon>Eukaryota</taxon>
        <taxon>Fungi</taxon>
        <taxon>Dikarya</taxon>
        <taxon>Ascomycota</taxon>
        <taxon>Pezizomycotina</taxon>
        <taxon>Dothideomycetes</taxon>
        <taxon>Pleosporomycetidae</taxon>
        <taxon>Pleosporales</taxon>
        <taxon>Sporormiaceae</taxon>
        <taxon>Westerdykella</taxon>
    </lineage>
</organism>
<evidence type="ECO:0000313" key="5">
    <source>
        <dbReference type="EMBL" id="KAF2277861.1"/>
    </source>
</evidence>
<dbReference type="CDD" id="cd06558">
    <property type="entry name" value="crotonase-like"/>
    <property type="match status" value="1"/>
</dbReference>
<dbReference type="GO" id="GO:0016853">
    <property type="term" value="F:isomerase activity"/>
    <property type="evidence" value="ECO:0007669"/>
    <property type="project" value="UniProtKB-KW"/>
</dbReference>
<dbReference type="GeneID" id="54555364"/>